<keyword evidence="6" id="KW-1185">Reference proteome</keyword>
<accession>A0A1L3JEC5</accession>
<dbReference type="Pfam" id="PF03808">
    <property type="entry name" value="Glyco_tran_WecG"/>
    <property type="match status" value="1"/>
</dbReference>
<dbReference type="Pfam" id="PF02397">
    <property type="entry name" value="Bac_transf"/>
    <property type="match status" value="1"/>
</dbReference>
<sequence length="458" mass="51425">MPTTDPFYYSQYFKIFGFNLLFQSPKIAARNIVECAHTQRTKTINFINAHCVNIAAKDSEYRSAVNKSDHLLPDGSGMKLAARLLGENMGPNLNGTDLFPLICAQAEKEQVSIYLHGGAPGIARKAAQAMQKKYPNLMIAGTSNGFDDHADTDSIIDKINQSRAGILLVGMGVPHQEKWLAQHRHKLRVPVVMGVGGLFDYYSGNIPRAPEIVRKWGAEWMWRLMMEPRRLAGRYLVGNVKFIAYTFSQFSFWRGLKLQAYYLAKRAFDISASLAALTLLSPFLLLIAAIIKAEDRGPIFFRQVRIGRHGKPFHMWKFRSMSIDAEARLQKLLAQSDRKGSGFKMKNDPRVTNIGGFIRRYSIDELPQLFNILSGDMSVVGPRPSLASEVLEASAVSHARLRARPGLTCSWQVSGRAEIPYDQQCNMDIEYVNNPGLFQDIKLVFRTIPAILFSKGAY</sequence>
<evidence type="ECO:0000313" key="5">
    <source>
        <dbReference type="EMBL" id="APG63449.1"/>
    </source>
</evidence>
<dbReference type="PANTHER" id="PTHR30576:SF10">
    <property type="entry name" value="SLL5057 PROTEIN"/>
    <property type="match status" value="1"/>
</dbReference>
<proteinExistence type="inferred from homology"/>
<reference evidence="5 6" key="1">
    <citation type="submission" date="2016-11" db="EMBL/GenBank/DDBJ databases">
        <title>Sphingorhabdus sp. LPB0140, isolated from marine environment.</title>
        <authorList>
            <person name="Kim E."/>
            <person name="Yi H."/>
        </authorList>
    </citation>
    <scope>NUCLEOTIDE SEQUENCE [LARGE SCALE GENOMIC DNA]</scope>
    <source>
        <strain evidence="5 6">LPB0140</strain>
    </source>
</reference>
<comment type="similarity">
    <text evidence="1">Belongs to the bacterial sugar transferase family.</text>
</comment>
<keyword evidence="2" id="KW-0270">Exopolysaccharide synthesis</keyword>
<keyword evidence="3" id="KW-0812">Transmembrane</keyword>
<keyword evidence="3" id="KW-0472">Membrane</keyword>
<keyword evidence="5" id="KW-0808">Transferase</keyword>
<dbReference type="InterPro" id="IPR003362">
    <property type="entry name" value="Bact_transf"/>
</dbReference>
<gene>
    <name evidence="5" type="ORF">LPB140_01145</name>
</gene>
<evidence type="ECO:0000256" key="1">
    <source>
        <dbReference type="ARBA" id="ARBA00006464"/>
    </source>
</evidence>
<feature type="transmembrane region" description="Helical" evidence="3">
    <location>
        <begin position="231"/>
        <end position="250"/>
    </location>
</feature>
<dbReference type="KEGG" id="sphl:LPB140_01145"/>
<dbReference type="PANTHER" id="PTHR30576">
    <property type="entry name" value="COLANIC BIOSYNTHESIS UDP-GLUCOSE LIPID CARRIER TRANSFERASE"/>
    <property type="match status" value="1"/>
</dbReference>
<name>A0A1L3JEC5_9SPHN</name>
<evidence type="ECO:0000256" key="3">
    <source>
        <dbReference type="SAM" id="Phobius"/>
    </source>
</evidence>
<dbReference type="GO" id="GO:0016780">
    <property type="term" value="F:phosphotransferase activity, for other substituted phosphate groups"/>
    <property type="evidence" value="ECO:0007669"/>
    <property type="project" value="TreeGrafter"/>
</dbReference>
<evidence type="ECO:0000256" key="2">
    <source>
        <dbReference type="ARBA" id="ARBA00023169"/>
    </source>
</evidence>
<protein>
    <submittedName>
        <fullName evidence="5">UDP-phosphate galactose phosphotransferase</fullName>
    </submittedName>
</protein>
<evidence type="ECO:0000259" key="4">
    <source>
        <dbReference type="Pfam" id="PF02397"/>
    </source>
</evidence>
<dbReference type="InterPro" id="IPR004629">
    <property type="entry name" value="WecG_TagA_CpsF"/>
</dbReference>
<evidence type="ECO:0000313" key="6">
    <source>
        <dbReference type="Proteomes" id="UP000242561"/>
    </source>
</evidence>
<dbReference type="AlphaFoldDB" id="A0A1L3JEC5"/>
<dbReference type="NCBIfam" id="TIGR00696">
    <property type="entry name" value="wecG_tagA_cpsF"/>
    <property type="match status" value="1"/>
</dbReference>
<organism evidence="5 6">
    <name type="scientific">Sphingorhabdus lutea</name>
    <dbReference type="NCBI Taxonomy" id="1913578"/>
    <lineage>
        <taxon>Bacteria</taxon>
        <taxon>Pseudomonadati</taxon>
        <taxon>Pseudomonadota</taxon>
        <taxon>Alphaproteobacteria</taxon>
        <taxon>Sphingomonadales</taxon>
        <taxon>Sphingomonadaceae</taxon>
        <taxon>Sphingorhabdus</taxon>
    </lineage>
</organism>
<dbReference type="EMBL" id="CP018154">
    <property type="protein sequence ID" value="APG63449.1"/>
    <property type="molecule type" value="Genomic_DNA"/>
</dbReference>
<keyword evidence="3" id="KW-1133">Transmembrane helix</keyword>
<dbReference type="GO" id="GO:0000271">
    <property type="term" value="P:polysaccharide biosynthetic process"/>
    <property type="evidence" value="ECO:0007669"/>
    <property type="project" value="UniProtKB-KW"/>
</dbReference>
<feature type="transmembrane region" description="Helical" evidence="3">
    <location>
        <begin position="270"/>
        <end position="291"/>
    </location>
</feature>
<dbReference type="CDD" id="cd06533">
    <property type="entry name" value="Glyco_transf_WecG_TagA"/>
    <property type="match status" value="1"/>
</dbReference>
<dbReference type="STRING" id="1913578.LPB140_01145"/>
<dbReference type="Proteomes" id="UP000242561">
    <property type="component" value="Chromosome"/>
</dbReference>
<feature type="domain" description="Bacterial sugar transferase" evidence="4">
    <location>
        <begin position="265"/>
        <end position="452"/>
    </location>
</feature>